<dbReference type="AlphaFoldDB" id="A0A0D3I5M5"/>
<keyword evidence="2" id="KW-0238">DNA-binding</keyword>
<dbReference type="STRING" id="2903.R1CW50"/>
<evidence type="ECO:0000256" key="1">
    <source>
        <dbReference type="ARBA" id="ARBA00005560"/>
    </source>
</evidence>
<dbReference type="Proteomes" id="UP000013827">
    <property type="component" value="Unassembled WGS sequence"/>
</dbReference>
<comment type="similarity">
    <text evidence="1">Belongs to the TBP family.</text>
</comment>
<evidence type="ECO:0000313" key="4">
    <source>
        <dbReference type="EnsemblProtists" id="EOD06560"/>
    </source>
</evidence>
<dbReference type="PANTHER" id="PTHR10126">
    <property type="entry name" value="TATA-BOX BINDING PROTEIN"/>
    <property type="match status" value="1"/>
</dbReference>
<organism evidence="4 5">
    <name type="scientific">Emiliania huxleyi (strain CCMP1516)</name>
    <dbReference type="NCBI Taxonomy" id="280463"/>
    <lineage>
        <taxon>Eukaryota</taxon>
        <taxon>Haptista</taxon>
        <taxon>Haptophyta</taxon>
        <taxon>Prymnesiophyceae</taxon>
        <taxon>Isochrysidales</taxon>
        <taxon>Noelaerhabdaceae</taxon>
        <taxon>Emiliania</taxon>
    </lineage>
</organism>
<evidence type="ECO:0000256" key="2">
    <source>
        <dbReference type="ARBA" id="ARBA00023125"/>
    </source>
</evidence>
<protein>
    <recommendedName>
        <fullName evidence="6">TATA-box binding protein</fullName>
    </recommendedName>
</protein>
<accession>A0A0D3I5M5</accession>
<dbReference type="EnsemblProtists" id="EOD06560">
    <property type="protein sequence ID" value="EOD06560"/>
    <property type="gene ID" value="EMIHUDRAFT_219064"/>
</dbReference>
<dbReference type="eggNOG" id="KOG3302">
    <property type="taxonomic scope" value="Eukaryota"/>
</dbReference>
<dbReference type="Pfam" id="PF00352">
    <property type="entry name" value="TBP"/>
    <property type="match status" value="1"/>
</dbReference>
<dbReference type="KEGG" id="ehx:EMIHUDRAFT_219064"/>
<keyword evidence="3" id="KW-0804">Transcription</keyword>
<dbReference type="Gene3D" id="3.30.310.10">
    <property type="entry name" value="TATA-Binding Protein"/>
    <property type="match status" value="1"/>
</dbReference>
<evidence type="ECO:0008006" key="6">
    <source>
        <dbReference type="Google" id="ProtNLM"/>
    </source>
</evidence>
<dbReference type="InterPro" id="IPR012295">
    <property type="entry name" value="TBP_dom_sf"/>
</dbReference>
<reference evidence="5" key="1">
    <citation type="journal article" date="2013" name="Nature">
        <title>Pan genome of the phytoplankton Emiliania underpins its global distribution.</title>
        <authorList>
            <person name="Read B.A."/>
            <person name="Kegel J."/>
            <person name="Klute M.J."/>
            <person name="Kuo A."/>
            <person name="Lefebvre S.C."/>
            <person name="Maumus F."/>
            <person name="Mayer C."/>
            <person name="Miller J."/>
            <person name="Monier A."/>
            <person name="Salamov A."/>
            <person name="Young J."/>
            <person name="Aguilar M."/>
            <person name="Claverie J.M."/>
            <person name="Frickenhaus S."/>
            <person name="Gonzalez K."/>
            <person name="Herman E.K."/>
            <person name="Lin Y.C."/>
            <person name="Napier J."/>
            <person name="Ogata H."/>
            <person name="Sarno A.F."/>
            <person name="Shmutz J."/>
            <person name="Schroeder D."/>
            <person name="de Vargas C."/>
            <person name="Verret F."/>
            <person name="von Dassow P."/>
            <person name="Valentin K."/>
            <person name="Van de Peer Y."/>
            <person name="Wheeler G."/>
            <person name="Dacks J.B."/>
            <person name="Delwiche C.F."/>
            <person name="Dyhrman S.T."/>
            <person name="Glockner G."/>
            <person name="John U."/>
            <person name="Richards T."/>
            <person name="Worden A.Z."/>
            <person name="Zhang X."/>
            <person name="Grigoriev I.V."/>
            <person name="Allen A.E."/>
            <person name="Bidle K."/>
            <person name="Borodovsky M."/>
            <person name="Bowler C."/>
            <person name="Brownlee C."/>
            <person name="Cock J.M."/>
            <person name="Elias M."/>
            <person name="Gladyshev V.N."/>
            <person name="Groth M."/>
            <person name="Guda C."/>
            <person name="Hadaegh A."/>
            <person name="Iglesias-Rodriguez M.D."/>
            <person name="Jenkins J."/>
            <person name="Jones B.M."/>
            <person name="Lawson T."/>
            <person name="Leese F."/>
            <person name="Lindquist E."/>
            <person name="Lobanov A."/>
            <person name="Lomsadze A."/>
            <person name="Malik S.B."/>
            <person name="Marsh M.E."/>
            <person name="Mackinder L."/>
            <person name="Mock T."/>
            <person name="Mueller-Roeber B."/>
            <person name="Pagarete A."/>
            <person name="Parker M."/>
            <person name="Probert I."/>
            <person name="Quesneville H."/>
            <person name="Raines C."/>
            <person name="Rensing S.A."/>
            <person name="Riano-Pachon D.M."/>
            <person name="Richier S."/>
            <person name="Rokitta S."/>
            <person name="Shiraiwa Y."/>
            <person name="Soanes D.M."/>
            <person name="van der Giezen M."/>
            <person name="Wahlund T.M."/>
            <person name="Williams B."/>
            <person name="Wilson W."/>
            <person name="Wolfe G."/>
            <person name="Wurch L.L."/>
        </authorList>
    </citation>
    <scope>NUCLEOTIDE SEQUENCE</scope>
</reference>
<dbReference type="RefSeq" id="XP_005758989.1">
    <property type="nucleotide sequence ID" value="XM_005758932.1"/>
</dbReference>
<dbReference type="HOGENOM" id="CLU_2578893_0_0_1"/>
<dbReference type="GO" id="GO:0006352">
    <property type="term" value="P:DNA-templated transcription initiation"/>
    <property type="evidence" value="ECO:0007669"/>
    <property type="project" value="InterPro"/>
</dbReference>
<evidence type="ECO:0000313" key="5">
    <source>
        <dbReference type="Proteomes" id="UP000013827"/>
    </source>
</evidence>
<sequence length="81" mass="9030">MIGHARWDVCWRIVVHHRAGLIYRMVQPKIGLLIFVSGKVVLTGGKVRNEIFSAFEQIYPVLQEFRKLPAAAAATALTPAT</sequence>
<dbReference type="GeneID" id="17252706"/>
<name>A0A0D3I5M5_EMIH1</name>
<dbReference type="InterPro" id="IPR000814">
    <property type="entry name" value="TBP"/>
</dbReference>
<keyword evidence="5" id="KW-1185">Reference proteome</keyword>
<proteinExistence type="inferred from homology"/>
<dbReference type="SUPFAM" id="SSF55945">
    <property type="entry name" value="TATA-box binding protein-like"/>
    <property type="match status" value="1"/>
</dbReference>
<reference evidence="4" key="2">
    <citation type="submission" date="2024-10" db="UniProtKB">
        <authorList>
            <consortium name="EnsemblProtists"/>
        </authorList>
    </citation>
    <scope>IDENTIFICATION</scope>
</reference>
<evidence type="ECO:0000256" key="3">
    <source>
        <dbReference type="ARBA" id="ARBA00023163"/>
    </source>
</evidence>
<dbReference type="GO" id="GO:0003677">
    <property type="term" value="F:DNA binding"/>
    <property type="evidence" value="ECO:0007669"/>
    <property type="project" value="UniProtKB-KW"/>
</dbReference>
<dbReference type="PaxDb" id="2903-EOD06560"/>